<dbReference type="AlphaFoldDB" id="A0A086PBV5"/>
<dbReference type="OrthoDB" id="7506088at2"/>
<dbReference type="eggNOG" id="COG0664">
    <property type="taxonomic scope" value="Bacteria"/>
</dbReference>
<dbReference type="STRING" id="76947.GCA_002080435_03943"/>
<dbReference type="PROSITE" id="PS50042">
    <property type="entry name" value="CNMP_BINDING_3"/>
    <property type="match status" value="1"/>
</dbReference>
<dbReference type="PATRIC" id="fig|1219045.3.peg.1434"/>
<evidence type="ECO:0000256" key="2">
    <source>
        <dbReference type="ARBA" id="ARBA00023125"/>
    </source>
</evidence>
<dbReference type="Proteomes" id="UP000024284">
    <property type="component" value="Unassembled WGS sequence"/>
</dbReference>
<dbReference type="GO" id="GO:0006355">
    <property type="term" value="P:regulation of DNA-templated transcription"/>
    <property type="evidence" value="ECO:0007669"/>
    <property type="project" value="InterPro"/>
</dbReference>
<keyword evidence="1" id="KW-0805">Transcription regulation</keyword>
<dbReference type="EMBL" id="JFZA02000010">
    <property type="protein sequence ID" value="KFG90873.1"/>
    <property type="molecule type" value="Genomic_DNA"/>
</dbReference>
<dbReference type="InterPro" id="IPR012318">
    <property type="entry name" value="HTH_CRP"/>
</dbReference>
<comment type="caution">
    <text evidence="6">The sequence shown here is derived from an EMBL/GenBank/DDBJ whole genome shotgun (WGS) entry which is preliminary data.</text>
</comment>
<evidence type="ECO:0000313" key="6">
    <source>
        <dbReference type="EMBL" id="KFG90873.1"/>
    </source>
</evidence>
<evidence type="ECO:0000259" key="4">
    <source>
        <dbReference type="PROSITE" id="PS50042"/>
    </source>
</evidence>
<dbReference type="Gene3D" id="2.60.120.10">
    <property type="entry name" value="Jelly Rolls"/>
    <property type="match status" value="1"/>
</dbReference>
<gene>
    <name evidence="6" type="ORF">BV98_001404</name>
</gene>
<keyword evidence="7" id="KW-1185">Reference proteome</keyword>
<name>A0A086PBV5_SPHHM</name>
<dbReference type="InterPro" id="IPR036390">
    <property type="entry name" value="WH_DNA-bd_sf"/>
</dbReference>
<keyword evidence="3" id="KW-0804">Transcription</keyword>
<dbReference type="SMART" id="SM00100">
    <property type="entry name" value="cNMP"/>
    <property type="match status" value="1"/>
</dbReference>
<evidence type="ECO:0000259" key="5">
    <source>
        <dbReference type="PROSITE" id="PS51063"/>
    </source>
</evidence>
<dbReference type="Pfam" id="PF13545">
    <property type="entry name" value="HTH_Crp_2"/>
    <property type="match status" value="1"/>
</dbReference>
<dbReference type="InterPro" id="IPR014710">
    <property type="entry name" value="RmlC-like_jellyroll"/>
</dbReference>
<keyword evidence="2" id="KW-0238">DNA-binding</keyword>
<dbReference type="Gene3D" id="1.10.10.10">
    <property type="entry name" value="Winged helix-like DNA-binding domain superfamily/Winged helix DNA-binding domain"/>
    <property type="match status" value="1"/>
</dbReference>
<organism evidence="6 7">
    <name type="scientific">Sphingobium herbicidovorans (strain ATCC 700291 / DSM 11019 / CCUG 56400 / KCTC 2939 / LMG 18315 / NBRC 16415 / MH)</name>
    <name type="common">Sphingomonas herbicidovorans</name>
    <dbReference type="NCBI Taxonomy" id="1219045"/>
    <lineage>
        <taxon>Bacteria</taxon>
        <taxon>Pseudomonadati</taxon>
        <taxon>Pseudomonadota</taxon>
        <taxon>Alphaproteobacteria</taxon>
        <taxon>Sphingomonadales</taxon>
        <taxon>Sphingomonadaceae</taxon>
        <taxon>Sphingobium</taxon>
    </lineage>
</organism>
<feature type="domain" description="Cyclic nucleotide-binding" evidence="4">
    <location>
        <begin position="14"/>
        <end position="110"/>
    </location>
</feature>
<dbReference type="PROSITE" id="PS51063">
    <property type="entry name" value="HTH_CRP_2"/>
    <property type="match status" value="1"/>
</dbReference>
<dbReference type="CDD" id="cd00038">
    <property type="entry name" value="CAP_ED"/>
    <property type="match status" value="1"/>
</dbReference>
<dbReference type="SUPFAM" id="SSF51206">
    <property type="entry name" value="cAMP-binding domain-like"/>
    <property type="match status" value="1"/>
</dbReference>
<dbReference type="GO" id="GO:0003677">
    <property type="term" value="F:DNA binding"/>
    <property type="evidence" value="ECO:0007669"/>
    <property type="project" value="UniProtKB-KW"/>
</dbReference>
<sequence>MHGNASAAKCNNLLLAGMTPQDRQTLWPDLHEEELPARTYLERTGRRSEKVYFIESGVVSLLETGDLRNPIEVGLIGLEGMIGASSLVTDLFPQRDSYVQVAGRALAIDRLELLQAARSNTRLHAYLLRYVQTQIAQMSLTLSASVRANVQIRLARKLLMYHDRVGLEDLPLTHENMSLMLGVRRASVTHAIHGLEGHGWVRAQRGLVTIRDRQGLENYCGPFYGVAERRYDEIMNIERLTCSGRASQIADSTASRH</sequence>
<feature type="domain" description="HTH crp-type" evidence="5">
    <location>
        <begin position="148"/>
        <end position="214"/>
    </location>
</feature>
<dbReference type="InterPro" id="IPR018490">
    <property type="entry name" value="cNMP-bd_dom_sf"/>
</dbReference>
<evidence type="ECO:0000313" key="7">
    <source>
        <dbReference type="Proteomes" id="UP000024284"/>
    </source>
</evidence>
<dbReference type="SMART" id="SM00419">
    <property type="entry name" value="HTH_CRP"/>
    <property type="match status" value="1"/>
</dbReference>
<dbReference type="RefSeq" id="WP_051908154.1">
    <property type="nucleotide sequence ID" value="NZ_BCZD01000037.1"/>
</dbReference>
<evidence type="ECO:0000256" key="1">
    <source>
        <dbReference type="ARBA" id="ARBA00023015"/>
    </source>
</evidence>
<protein>
    <submittedName>
        <fullName evidence="6">cAMP-binding protein</fullName>
    </submittedName>
</protein>
<dbReference type="InterPro" id="IPR036388">
    <property type="entry name" value="WH-like_DNA-bd_sf"/>
</dbReference>
<dbReference type="InterPro" id="IPR000595">
    <property type="entry name" value="cNMP-bd_dom"/>
</dbReference>
<accession>A0A086PBV5</accession>
<evidence type="ECO:0000256" key="3">
    <source>
        <dbReference type="ARBA" id="ARBA00023163"/>
    </source>
</evidence>
<dbReference type="SUPFAM" id="SSF46785">
    <property type="entry name" value="Winged helix' DNA-binding domain"/>
    <property type="match status" value="1"/>
</dbReference>
<reference evidence="6" key="1">
    <citation type="submission" date="2014-08" db="EMBL/GenBank/DDBJ databases">
        <title>Draft genome sequences of Sphingobium herbicidovorans.</title>
        <authorList>
            <person name="Gan H.M."/>
            <person name="Gan H.Y."/>
            <person name="Savka M.A."/>
        </authorList>
    </citation>
    <scope>NUCLEOTIDE SEQUENCE [LARGE SCALE GENOMIC DNA]</scope>
    <source>
        <strain evidence="6">NBRC 16415</strain>
    </source>
</reference>
<proteinExistence type="predicted"/>